<gene>
    <name evidence="1" type="ORF">RS86_00040</name>
</gene>
<evidence type="ECO:0000313" key="1">
    <source>
        <dbReference type="EMBL" id="KJL38227.1"/>
    </source>
</evidence>
<proteinExistence type="predicted"/>
<sequence>MPPFRMLLPSGWLAFDLSEENEDRVISQGLARLAASGNGGMSATIGPMLRDAFASLRRQNGFAYAIPGEAAPTWAVGPASIIGLKRASTPEVTLDDVVMHVVAEFGAAPLGGDERILAWAETRTVTVQGEQARALTLNYLIPIPGTRRTQAVQWTVTTACAPDLPEDAPGLQQWKLLFDVHMATFAWVQE</sequence>
<accession>A0A0F0LXV6</accession>
<evidence type="ECO:0000313" key="2">
    <source>
        <dbReference type="Proteomes" id="UP000033740"/>
    </source>
</evidence>
<dbReference type="PATRIC" id="fig|582680.6.peg.39"/>
<dbReference type="EMBL" id="JYIX01000008">
    <property type="protein sequence ID" value="KJL38227.1"/>
    <property type="molecule type" value="Genomic_DNA"/>
</dbReference>
<protein>
    <submittedName>
        <fullName evidence="1">Uncharacterized protein</fullName>
    </submittedName>
</protein>
<dbReference type="STRING" id="582680.RS86_00040"/>
<reference evidence="1 2" key="1">
    <citation type="submission" date="2015-02" db="EMBL/GenBank/DDBJ databases">
        <title>Draft genome sequences of ten Microbacterium spp. with emphasis on heavy metal contaminated environments.</title>
        <authorList>
            <person name="Corretto E."/>
        </authorList>
    </citation>
    <scope>NUCLEOTIDE SEQUENCE [LARGE SCALE GENOMIC DNA]</scope>
    <source>
        <strain evidence="1 2">ARN176</strain>
    </source>
</reference>
<organism evidence="1 2">
    <name type="scientific">Microbacterium azadirachtae</name>
    <dbReference type="NCBI Taxonomy" id="582680"/>
    <lineage>
        <taxon>Bacteria</taxon>
        <taxon>Bacillati</taxon>
        <taxon>Actinomycetota</taxon>
        <taxon>Actinomycetes</taxon>
        <taxon>Micrococcales</taxon>
        <taxon>Microbacteriaceae</taxon>
        <taxon>Microbacterium</taxon>
    </lineage>
</organism>
<keyword evidence="2" id="KW-1185">Reference proteome</keyword>
<dbReference type="AlphaFoldDB" id="A0A0F0LXV6"/>
<name>A0A0F0LXV6_9MICO</name>
<comment type="caution">
    <text evidence="1">The sequence shown here is derived from an EMBL/GenBank/DDBJ whole genome shotgun (WGS) entry which is preliminary data.</text>
</comment>
<dbReference type="Proteomes" id="UP000033740">
    <property type="component" value="Unassembled WGS sequence"/>
</dbReference>